<protein>
    <submittedName>
        <fullName evidence="1">Uncharacterized protein</fullName>
    </submittedName>
</protein>
<proteinExistence type="predicted"/>
<dbReference type="EMBL" id="BK015425">
    <property type="protein sequence ID" value="DAE06076.1"/>
    <property type="molecule type" value="Genomic_DNA"/>
</dbReference>
<reference evidence="1" key="1">
    <citation type="journal article" date="2021" name="Proc. Natl. Acad. Sci. U.S.A.">
        <title>A Catalog of Tens of Thousands of Viruses from Human Metagenomes Reveals Hidden Associations with Chronic Diseases.</title>
        <authorList>
            <person name="Tisza M.J."/>
            <person name="Buck C.B."/>
        </authorList>
    </citation>
    <scope>NUCLEOTIDE SEQUENCE</scope>
    <source>
        <strain evidence="1">Ctsxw88</strain>
    </source>
</reference>
<accession>A0A8S5PIR6</accession>
<name>A0A8S5PIR6_9CAUD</name>
<evidence type="ECO:0000313" key="1">
    <source>
        <dbReference type="EMBL" id="DAE06076.1"/>
    </source>
</evidence>
<organism evidence="1">
    <name type="scientific">Siphoviridae sp. ctsxw88</name>
    <dbReference type="NCBI Taxonomy" id="2825701"/>
    <lineage>
        <taxon>Viruses</taxon>
        <taxon>Duplodnaviria</taxon>
        <taxon>Heunggongvirae</taxon>
        <taxon>Uroviricota</taxon>
        <taxon>Caudoviricetes</taxon>
    </lineage>
</organism>
<sequence length="134" mass="15817">MLKQNIETIDKEIIKLANMPINDNTAKALSIYGTARAELKRLYKTENAETEQNKTDIAEKEYKDIQPRYAEYCNVKKQYQLNTVPQELLKQSTKYLCKEIEEFIQILYTNSDTDFEKTEFKNSLEKMLDFISKL</sequence>